<reference evidence="2 3" key="1">
    <citation type="journal article" date="2023" name="Insect Mol. Biol.">
        <title>Genome sequencing provides insights into the evolution of gene families encoding plant cell wall-degrading enzymes in longhorned beetles.</title>
        <authorList>
            <person name="Shin N.R."/>
            <person name="Okamura Y."/>
            <person name="Kirsch R."/>
            <person name="Pauchet Y."/>
        </authorList>
    </citation>
    <scope>NUCLEOTIDE SEQUENCE [LARGE SCALE GENOMIC DNA]</scope>
    <source>
        <strain evidence="2">EAD_L_NR</strain>
    </source>
</reference>
<feature type="compositionally biased region" description="Basic and acidic residues" evidence="1">
    <location>
        <begin position="118"/>
        <end position="136"/>
    </location>
</feature>
<gene>
    <name evidence="2" type="ORF">NQ315_013007</name>
</gene>
<keyword evidence="3" id="KW-1185">Reference proteome</keyword>
<dbReference type="AlphaFoldDB" id="A0AAV8VRR0"/>
<evidence type="ECO:0000256" key="1">
    <source>
        <dbReference type="SAM" id="MobiDB-lite"/>
    </source>
</evidence>
<feature type="region of interest" description="Disordered" evidence="1">
    <location>
        <begin position="46"/>
        <end position="159"/>
    </location>
</feature>
<evidence type="ECO:0000313" key="3">
    <source>
        <dbReference type="Proteomes" id="UP001159042"/>
    </source>
</evidence>
<proteinExistence type="predicted"/>
<accession>A0AAV8VRR0</accession>
<evidence type="ECO:0000313" key="2">
    <source>
        <dbReference type="EMBL" id="KAJ8917088.1"/>
    </source>
</evidence>
<comment type="caution">
    <text evidence="2">The sequence shown here is derived from an EMBL/GenBank/DDBJ whole genome shotgun (WGS) entry which is preliminary data.</text>
</comment>
<name>A0AAV8VRR0_9CUCU</name>
<dbReference type="Proteomes" id="UP001159042">
    <property type="component" value="Unassembled WGS sequence"/>
</dbReference>
<organism evidence="2 3">
    <name type="scientific">Exocentrus adspersus</name>
    <dbReference type="NCBI Taxonomy" id="1586481"/>
    <lineage>
        <taxon>Eukaryota</taxon>
        <taxon>Metazoa</taxon>
        <taxon>Ecdysozoa</taxon>
        <taxon>Arthropoda</taxon>
        <taxon>Hexapoda</taxon>
        <taxon>Insecta</taxon>
        <taxon>Pterygota</taxon>
        <taxon>Neoptera</taxon>
        <taxon>Endopterygota</taxon>
        <taxon>Coleoptera</taxon>
        <taxon>Polyphaga</taxon>
        <taxon>Cucujiformia</taxon>
        <taxon>Chrysomeloidea</taxon>
        <taxon>Cerambycidae</taxon>
        <taxon>Lamiinae</taxon>
        <taxon>Acanthocinini</taxon>
        <taxon>Exocentrus</taxon>
    </lineage>
</organism>
<dbReference type="EMBL" id="JANEYG010000036">
    <property type="protein sequence ID" value="KAJ8917088.1"/>
    <property type="molecule type" value="Genomic_DNA"/>
</dbReference>
<sequence length="254" mass="27827">METEPVGGNSCSREDSGATIARLSAENNELRKRVAELTCELAAVRQQATEEAQRAASRHQELMQHLLAPSRSGSSEKPASTHPVARATPATPQPTSSKSKGQQKRPRPQVTPDQPGSDNERTKIRRTVEAEEKASASKEAANKATPQVASEVPQAEQPKIPPVVLRKQENWSHVSRLLKDRKANYVKAKMIGDNSIAITLATAADYRLITKVLEADRQEYHTYSLKSLDRTPVQVPQLAAILCLVGRLAESDNK</sequence>
<protein>
    <submittedName>
        <fullName evidence="2">Uncharacterized protein</fullName>
    </submittedName>
</protein>